<dbReference type="Proteomes" id="UP000783686">
    <property type="component" value="Unassembled WGS sequence"/>
</dbReference>
<dbReference type="EMBL" id="CAJFDH010000005">
    <property type="protein sequence ID" value="CAD5223647.1"/>
    <property type="molecule type" value="Genomic_DNA"/>
</dbReference>
<evidence type="ECO:0000313" key="1">
    <source>
        <dbReference type="EMBL" id="CAD5223647.1"/>
    </source>
</evidence>
<protein>
    <submittedName>
        <fullName evidence="1">Uncharacterized protein</fullName>
    </submittedName>
</protein>
<dbReference type="EMBL" id="CAJFCW020000005">
    <property type="protein sequence ID" value="CAG9118383.1"/>
    <property type="molecule type" value="Genomic_DNA"/>
</dbReference>
<organism evidence="1 2">
    <name type="scientific">Bursaphelenchus okinawaensis</name>
    <dbReference type="NCBI Taxonomy" id="465554"/>
    <lineage>
        <taxon>Eukaryota</taxon>
        <taxon>Metazoa</taxon>
        <taxon>Ecdysozoa</taxon>
        <taxon>Nematoda</taxon>
        <taxon>Chromadorea</taxon>
        <taxon>Rhabditida</taxon>
        <taxon>Tylenchina</taxon>
        <taxon>Tylenchomorpha</taxon>
        <taxon>Aphelenchoidea</taxon>
        <taxon>Aphelenchoididae</taxon>
        <taxon>Bursaphelenchus</taxon>
    </lineage>
</organism>
<dbReference type="AlphaFoldDB" id="A0A811L6B3"/>
<evidence type="ECO:0000313" key="2">
    <source>
        <dbReference type="Proteomes" id="UP000614601"/>
    </source>
</evidence>
<keyword evidence="2" id="KW-1185">Reference proteome</keyword>
<comment type="caution">
    <text evidence="1">The sequence shown here is derived from an EMBL/GenBank/DDBJ whole genome shotgun (WGS) entry which is preliminary data.</text>
</comment>
<dbReference type="OrthoDB" id="10597283at2759"/>
<proteinExistence type="predicted"/>
<accession>A0A811L6B3</accession>
<sequence>MEPPNQGEYNPTDTFLKNDFYASHDYESNAYAVLFNGKFQRRGASSFVLIYQVIDEGLGLADTIRPDDIRRITPHGRFTKVEFSSKKLAELVLMKSARLRNFKINDRPVKVMAIMNKRDEKIKRFQDWTIFRLREMFNLQVKDVSRVRLESIELAPNSNLNLEPCKVVLSVRDAAQHYMKNAEQQIEAGNFDEKQLKQYKMYRELATEINMDDGMGPLVRSMDRGMDMKDEQETCVTDREKMRAVIDGFCSSSSRF</sequence>
<gene>
    <name evidence="1" type="ORF">BOKJ2_LOCUS10417</name>
</gene>
<reference evidence="1" key="1">
    <citation type="submission" date="2020-09" db="EMBL/GenBank/DDBJ databases">
        <authorList>
            <person name="Kikuchi T."/>
        </authorList>
    </citation>
    <scope>NUCLEOTIDE SEQUENCE</scope>
    <source>
        <strain evidence="1">SH1</strain>
    </source>
</reference>
<dbReference type="Proteomes" id="UP000614601">
    <property type="component" value="Unassembled WGS sequence"/>
</dbReference>
<name>A0A811L6B3_9BILA</name>